<dbReference type="Gene3D" id="3.40.50.300">
    <property type="entry name" value="P-loop containing nucleotide triphosphate hydrolases"/>
    <property type="match status" value="1"/>
</dbReference>
<accession>A0A374P1C8</accession>
<evidence type="ECO:0000313" key="3">
    <source>
        <dbReference type="Proteomes" id="UP000263014"/>
    </source>
</evidence>
<dbReference type="InterPro" id="IPR004392">
    <property type="entry name" value="Hyd_mat_HypB"/>
</dbReference>
<evidence type="ECO:0000313" key="2">
    <source>
        <dbReference type="EMBL" id="RGI97795.1"/>
    </source>
</evidence>
<dbReference type="GO" id="GO:0016151">
    <property type="term" value="F:nickel cation binding"/>
    <property type="evidence" value="ECO:0007669"/>
    <property type="project" value="InterPro"/>
</dbReference>
<name>A0A374P1C8_9FIRM</name>
<dbReference type="AlphaFoldDB" id="A0A374P1C8"/>
<proteinExistence type="predicted"/>
<dbReference type="InterPro" id="IPR027417">
    <property type="entry name" value="P-loop_NTPase"/>
</dbReference>
<dbReference type="GO" id="GO:0003924">
    <property type="term" value="F:GTPase activity"/>
    <property type="evidence" value="ECO:0007669"/>
    <property type="project" value="InterPro"/>
</dbReference>
<protein>
    <submittedName>
        <fullName evidence="2">Cobalamin biosynthesis protein P47K</fullName>
    </submittedName>
</protein>
<dbReference type="Proteomes" id="UP000263014">
    <property type="component" value="Unassembled WGS sequence"/>
</dbReference>
<sequence length="234" mass="25495">MPKKIILFSGSSAVGKTAVLRTLLPYMKQKGARPMICKIDCLESEDEAVYRRLGIPAVTGLSRDICPDHFLVSNLPELWNYADHMKCDLLFIESAGLCHRCSPATELSAAGCVLDCTASCKSPGRLGPMVTHADFIIPTKIDMVSQAELEIIRWNLREINPGARIFPVDGLAGYGVEFLGDWLDSLPDCLSYENDRLRHTMPAGVCSYCVGETRVGTAFQQGVVGKIALEEAAG</sequence>
<dbReference type="RefSeq" id="WP_117621461.1">
    <property type="nucleotide sequence ID" value="NZ_CACRUH010000067.1"/>
</dbReference>
<dbReference type="SUPFAM" id="SSF52540">
    <property type="entry name" value="P-loop containing nucleoside triphosphate hydrolases"/>
    <property type="match status" value="1"/>
</dbReference>
<dbReference type="GO" id="GO:0008270">
    <property type="term" value="F:zinc ion binding"/>
    <property type="evidence" value="ECO:0007669"/>
    <property type="project" value="TreeGrafter"/>
</dbReference>
<dbReference type="PANTHER" id="PTHR30134:SF1">
    <property type="entry name" value="COBW_HYPB_UREG NUCLEOTIDE-BINDING DOMAIN-CONTAINING PROTEIN"/>
    <property type="match status" value="1"/>
</dbReference>
<dbReference type="Pfam" id="PF02492">
    <property type="entry name" value="cobW"/>
    <property type="match status" value="1"/>
</dbReference>
<dbReference type="GO" id="GO:0051604">
    <property type="term" value="P:protein maturation"/>
    <property type="evidence" value="ECO:0007669"/>
    <property type="project" value="InterPro"/>
</dbReference>
<feature type="domain" description="CobW/HypB/UreG nucleotide-binding" evidence="1">
    <location>
        <begin position="6"/>
        <end position="166"/>
    </location>
</feature>
<evidence type="ECO:0000259" key="1">
    <source>
        <dbReference type="Pfam" id="PF02492"/>
    </source>
</evidence>
<gene>
    <name evidence="2" type="ORF">DXD79_26910</name>
</gene>
<comment type="caution">
    <text evidence="2">The sequence shown here is derived from an EMBL/GenBank/DDBJ whole genome shotgun (WGS) entry which is preliminary data.</text>
</comment>
<reference evidence="2 3" key="1">
    <citation type="submission" date="2018-08" db="EMBL/GenBank/DDBJ databases">
        <title>A genome reference for cultivated species of the human gut microbiota.</title>
        <authorList>
            <person name="Zou Y."/>
            <person name="Xue W."/>
            <person name="Luo G."/>
        </authorList>
    </citation>
    <scope>NUCLEOTIDE SEQUENCE [LARGE SCALE GENOMIC DNA]</scope>
    <source>
        <strain evidence="2 3">TM09-12</strain>
    </source>
</reference>
<dbReference type="EMBL" id="QSON01000018">
    <property type="protein sequence ID" value="RGI97795.1"/>
    <property type="molecule type" value="Genomic_DNA"/>
</dbReference>
<dbReference type="InterPro" id="IPR003495">
    <property type="entry name" value="CobW/HypB/UreG_nucleotide-bd"/>
</dbReference>
<organism evidence="2 3">
    <name type="scientific">Hungatella hathewayi</name>
    <dbReference type="NCBI Taxonomy" id="154046"/>
    <lineage>
        <taxon>Bacteria</taxon>
        <taxon>Bacillati</taxon>
        <taxon>Bacillota</taxon>
        <taxon>Clostridia</taxon>
        <taxon>Lachnospirales</taxon>
        <taxon>Lachnospiraceae</taxon>
        <taxon>Hungatella</taxon>
    </lineage>
</organism>
<dbReference type="PANTHER" id="PTHR30134">
    <property type="entry name" value="HYDROGENASE PROTEIN ASSEMBLY PROTEIN, NICKEL CHAPERONE"/>
    <property type="match status" value="1"/>
</dbReference>